<evidence type="ECO:0000256" key="1">
    <source>
        <dbReference type="SAM" id="MobiDB-lite"/>
    </source>
</evidence>
<evidence type="ECO:0008006" key="3">
    <source>
        <dbReference type="Google" id="ProtNLM"/>
    </source>
</evidence>
<evidence type="ECO:0000313" key="2">
    <source>
        <dbReference type="EMBL" id="WTU42681.1"/>
    </source>
</evidence>
<sequence>MSTIVIVVLIAVLALAALALAVRFALRGSTTGGRGLRRRFGPEYERAVVLHDGDRKAAERELAERLKRHGSLTERPLPPEAREHYLVRWAGIQEQFVDSPRRAAEAADKLVARLAEDRGFPAAKAYEDQLAALSVHHAGRLDGYRRVHSAARGTGDTEEIREAVIEARTLFEQLLTAGPRHAQPTRRPALPRRHAKGSAV</sequence>
<dbReference type="AlphaFoldDB" id="A0AAU2H3F3"/>
<organism evidence="2">
    <name type="scientific">Streptomyces sp. NBC_00060</name>
    <dbReference type="NCBI Taxonomy" id="2975636"/>
    <lineage>
        <taxon>Bacteria</taxon>
        <taxon>Bacillati</taxon>
        <taxon>Actinomycetota</taxon>
        <taxon>Actinomycetes</taxon>
        <taxon>Kitasatosporales</taxon>
        <taxon>Streptomycetaceae</taxon>
        <taxon>Streptomyces</taxon>
    </lineage>
</organism>
<name>A0AAU2H3F3_9ACTN</name>
<proteinExistence type="predicted"/>
<dbReference type="EMBL" id="CP108253">
    <property type="protein sequence ID" value="WTU42681.1"/>
    <property type="molecule type" value="Genomic_DNA"/>
</dbReference>
<gene>
    <name evidence="2" type="ORF">OHV25_25430</name>
</gene>
<protein>
    <recommendedName>
        <fullName evidence="3">Secreted protein</fullName>
    </recommendedName>
</protein>
<accession>A0AAU2H3F3</accession>
<feature type="compositionally biased region" description="Basic residues" evidence="1">
    <location>
        <begin position="189"/>
        <end position="200"/>
    </location>
</feature>
<feature type="region of interest" description="Disordered" evidence="1">
    <location>
        <begin position="177"/>
        <end position="200"/>
    </location>
</feature>
<reference evidence="2" key="1">
    <citation type="submission" date="2022-10" db="EMBL/GenBank/DDBJ databases">
        <title>The complete genomes of actinobacterial strains from the NBC collection.</title>
        <authorList>
            <person name="Joergensen T.S."/>
            <person name="Alvarez Arevalo M."/>
            <person name="Sterndorff E.B."/>
            <person name="Faurdal D."/>
            <person name="Vuksanovic O."/>
            <person name="Mourched A.-S."/>
            <person name="Charusanti P."/>
            <person name="Shaw S."/>
            <person name="Blin K."/>
            <person name="Weber T."/>
        </authorList>
    </citation>
    <scope>NUCLEOTIDE SEQUENCE</scope>
    <source>
        <strain evidence="2">NBC_00060</strain>
    </source>
</reference>